<dbReference type="EMBL" id="BDGG01000002">
    <property type="protein sequence ID" value="GAU92130.1"/>
    <property type="molecule type" value="Genomic_DNA"/>
</dbReference>
<reference evidence="1 2" key="1">
    <citation type="journal article" date="2016" name="Nat. Commun.">
        <title>Extremotolerant tardigrade genome and improved radiotolerance of human cultured cells by tardigrade-unique protein.</title>
        <authorList>
            <person name="Hashimoto T."/>
            <person name="Horikawa D.D."/>
            <person name="Saito Y."/>
            <person name="Kuwahara H."/>
            <person name="Kozuka-Hata H."/>
            <person name="Shin-I T."/>
            <person name="Minakuchi Y."/>
            <person name="Ohishi K."/>
            <person name="Motoyama A."/>
            <person name="Aizu T."/>
            <person name="Enomoto A."/>
            <person name="Kondo K."/>
            <person name="Tanaka S."/>
            <person name="Hara Y."/>
            <person name="Koshikawa S."/>
            <person name="Sagara H."/>
            <person name="Miura T."/>
            <person name="Yokobori S."/>
            <person name="Miyagawa K."/>
            <person name="Suzuki Y."/>
            <person name="Kubo T."/>
            <person name="Oyama M."/>
            <person name="Kohara Y."/>
            <person name="Fujiyama A."/>
            <person name="Arakawa K."/>
            <person name="Katayama T."/>
            <person name="Toyoda A."/>
            <person name="Kunieda T."/>
        </authorList>
    </citation>
    <scope>NUCLEOTIDE SEQUENCE [LARGE SCALE GENOMIC DNA]</scope>
    <source>
        <strain evidence="1 2">YOKOZUNA-1</strain>
    </source>
</reference>
<dbReference type="GO" id="GO:0003676">
    <property type="term" value="F:nucleic acid binding"/>
    <property type="evidence" value="ECO:0007669"/>
    <property type="project" value="InterPro"/>
</dbReference>
<accession>A0A1D1UUD2</accession>
<dbReference type="OrthoDB" id="7905247at2759"/>
<evidence type="ECO:0008006" key="3">
    <source>
        <dbReference type="Google" id="ProtNLM"/>
    </source>
</evidence>
<evidence type="ECO:0000313" key="2">
    <source>
        <dbReference type="Proteomes" id="UP000186922"/>
    </source>
</evidence>
<dbReference type="AlphaFoldDB" id="A0A1D1UUD2"/>
<dbReference type="InterPro" id="IPR036397">
    <property type="entry name" value="RNaseH_sf"/>
</dbReference>
<dbReference type="Proteomes" id="UP000186922">
    <property type="component" value="Unassembled WGS sequence"/>
</dbReference>
<gene>
    <name evidence="1" type="primary">RvY_04248-1</name>
    <name evidence="1" type="synonym">RvY_04248.1</name>
    <name evidence="1" type="ORF">RvY_04248</name>
</gene>
<sequence length="202" mass="22995">MDEAMLPLDFKNVKTDFVYVTEKNGEDGRVIPTAVKSPSFPAQRMFAAGYSYRGPTRFYAVPGKAKVNADLFIKKILKPMFDIDVPKLYGADAWKVILHMDSAPAHTAKRVVTWLKSRRTKSITKEEWLANSPDVSPMGFFANGYLKQRLAQRNYTTEKGMIRAAQEEYKKIPLEIFQKSLDSWPARVLAIHKAKAFQAPNY</sequence>
<proteinExistence type="predicted"/>
<protein>
    <recommendedName>
        <fullName evidence="3">Tc1-like transposase DDE domain-containing protein</fullName>
    </recommendedName>
</protein>
<keyword evidence="2" id="KW-1185">Reference proteome</keyword>
<evidence type="ECO:0000313" key="1">
    <source>
        <dbReference type="EMBL" id="GAU92130.1"/>
    </source>
</evidence>
<organism evidence="1 2">
    <name type="scientific">Ramazzottius varieornatus</name>
    <name type="common">Water bear</name>
    <name type="synonym">Tardigrade</name>
    <dbReference type="NCBI Taxonomy" id="947166"/>
    <lineage>
        <taxon>Eukaryota</taxon>
        <taxon>Metazoa</taxon>
        <taxon>Ecdysozoa</taxon>
        <taxon>Tardigrada</taxon>
        <taxon>Eutardigrada</taxon>
        <taxon>Parachela</taxon>
        <taxon>Hypsibioidea</taxon>
        <taxon>Ramazzottiidae</taxon>
        <taxon>Ramazzottius</taxon>
    </lineage>
</organism>
<comment type="caution">
    <text evidence="1">The sequence shown here is derived from an EMBL/GenBank/DDBJ whole genome shotgun (WGS) entry which is preliminary data.</text>
</comment>
<dbReference type="Gene3D" id="3.30.420.10">
    <property type="entry name" value="Ribonuclease H-like superfamily/Ribonuclease H"/>
    <property type="match status" value="1"/>
</dbReference>
<name>A0A1D1UUD2_RAMVA</name>